<evidence type="ECO:0000256" key="5">
    <source>
        <dbReference type="ARBA" id="ARBA00022679"/>
    </source>
</evidence>
<dbReference type="NCBIfam" id="NF001140">
    <property type="entry name" value="PRK00147.1"/>
    <property type="match status" value="1"/>
</dbReference>
<evidence type="ECO:0000256" key="8">
    <source>
        <dbReference type="ARBA" id="ARBA00052751"/>
    </source>
</evidence>
<evidence type="ECO:0000256" key="1">
    <source>
        <dbReference type="ARBA" id="ARBA00004496"/>
    </source>
</evidence>
<evidence type="ECO:0000256" key="10">
    <source>
        <dbReference type="ARBA" id="ARBA00066503"/>
    </source>
</evidence>
<evidence type="ECO:0000256" key="4">
    <source>
        <dbReference type="ARBA" id="ARBA00022490"/>
    </source>
</evidence>
<proteinExistence type="inferred from homology"/>
<evidence type="ECO:0000256" key="2">
    <source>
        <dbReference type="ARBA" id="ARBA00004691"/>
    </source>
</evidence>
<evidence type="ECO:0000256" key="9">
    <source>
        <dbReference type="ARBA" id="ARBA00061210"/>
    </source>
</evidence>
<keyword evidence="5 13" id="KW-0808">Transferase</keyword>
<dbReference type="FunFam" id="3.40.1780.10:FF:000001">
    <property type="entry name" value="S-adenosylmethionine:tRNA ribosyltransferase-isomerase"/>
    <property type="match status" value="1"/>
</dbReference>
<accession>A0A7C0U356</accession>
<dbReference type="GO" id="GO:0051075">
    <property type="term" value="F:S-adenosylmethionine:tRNA ribosyltransferase-isomerase activity"/>
    <property type="evidence" value="ECO:0007669"/>
    <property type="project" value="UniProtKB-EC"/>
</dbReference>
<dbReference type="InterPro" id="IPR003699">
    <property type="entry name" value="QueA"/>
</dbReference>
<evidence type="ECO:0000313" key="14">
    <source>
        <dbReference type="EMBL" id="HDD44640.1"/>
    </source>
</evidence>
<organism evidence="14">
    <name type="scientific">Desulfofervidus auxilii</name>
    <dbReference type="NCBI Taxonomy" id="1621989"/>
    <lineage>
        <taxon>Bacteria</taxon>
        <taxon>Pseudomonadati</taxon>
        <taxon>Thermodesulfobacteriota</taxon>
        <taxon>Candidatus Desulfofervidia</taxon>
        <taxon>Candidatus Desulfofervidales</taxon>
        <taxon>Candidatus Desulfofervidaceae</taxon>
        <taxon>Candidatus Desulfofervidus</taxon>
    </lineage>
</organism>
<dbReference type="Pfam" id="PF02547">
    <property type="entry name" value="Queuosine_synth"/>
    <property type="match status" value="1"/>
</dbReference>
<dbReference type="GO" id="GO:0008616">
    <property type="term" value="P:tRNA queuosine(34) biosynthetic process"/>
    <property type="evidence" value="ECO:0007669"/>
    <property type="project" value="UniProtKB-UniRule"/>
</dbReference>
<comment type="similarity">
    <text evidence="9 13">Belongs to the QueA family.</text>
</comment>
<comment type="caution">
    <text evidence="14">The sequence shown here is derived from an EMBL/GenBank/DDBJ whole genome shotgun (WGS) entry which is preliminary data.</text>
</comment>
<keyword evidence="7 13" id="KW-0671">Queuosine biosynthesis</keyword>
<keyword evidence="6 13" id="KW-0949">S-adenosyl-L-methionine</keyword>
<keyword evidence="14" id="KW-0328">Glycosyltransferase</keyword>
<comment type="subunit">
    <text evidence="3 13">Monomer.</text>
</comment>
<reference evidence="14" key="1">
    <citation type="journal article" date="2020" name="mSystems">
        <title>Genome- and Community-Level Interaction Insights into Carbon Utilization and Element Cycling Functions of Hydrothermarchaeota in Hydrothermal Sediment.</title>
        <authorList>
            <person name="Zhou Z."/>
            <person name="Liu Y."/>
            <person name="Xu W."/>
            <person name="Pan J."/>
            <person name="Luo Z.H."/>
            <person name="Li M."/>
        </authorList>
    </citation>
    <scope>NUCLEOTIDE SEQUENCE [LARGE SCALE GENOMIC DNA]</scope>
    <source>
        <strain evidence="14">HyVt-233</strain>
    </source>
</reference>
<evidence type="ECO:0000256" key="6">
    <source>
        <dbReference type="ARBA" id="ARBA00022691"/>
    </source>
</evidence>
<keyword evidence="4 13" id="KW-0963">Cytoplasm</keyword>
<dbReference type="AlphaFoldDB" id="A0A7C0U356"/>
<evidence type="ECO:0000256" key="7">
    <source>
        <dbReference type="ARBA" id="ARBA00022785"/>
    </source>
</evidence>
<comment type="subcellular location">
    <subcellularLocation>
        <location evidence="1 13">Cytoplasm</location>
    </subcellularLocation>
</comment>
<dbReference type="UniPathway" id="UPA00392"/>
<dbReference type="PANTHER" id="PTHR30307">
    <property type="entry name" value="S-ADENOSYLMETHIONINE:TRNA RIBOSYLTRANSFERASE-ISOMERASE"/>
    <property type="match status" value="1"/>
</dbReference>
<dbReference type="Gene3D" id="3.40.1780.10">
    <property type="entry name" value="QueA-like"/>
    <property type="match status" value="1"/>
</dbReference>
<comment type="catalytic activity">
    <reaction evidence="8 13">
        <text>7-aminomethyl-7-carbaguanosine(34) in tRNA + S-adenosyl-L-methionine = epoxyqueuosine(34) in tRNA + adenine + L-methionine + 2 H(+)</text>
        <dbReference type="Rhea" id="RHEA:32155"/>
        <dbReference type="Rhea" id="RHEA-COMP:10342"/>
        <dbReference type="Rhea" id="RHEA-COMP:18582"/>
        <dbReference type="ChEBI" id="CHEBI:15378"/>
        <dbReference type="ChEBI" id="CHEBI:16708"/>
        <dbReference type="ChEBI" id="CHEBI:57844"/>
        <dbReference type="ChEBI" id="CHEBI:59789"/>
        <dbReference type="ChEBI" id="CHEBI:82833"/>
        <dbReference type="ChEBI" id="CHEBI:194443"/>
        <dbReference type="EC" id="2.4.99.17"/>
    </reaction>
</comment>
<dbReference type="Gene3D" id="2.40.10.240">
    <property type="entry name" value="QueA-like"/>
    <property type="match status" value="1"/>
</dbReference>
<dbReference type="EC" id="2.4.99.17" evidence="10 13"/>
<dbReference type="HAMAP" id="MF_00113">
    <property type="entry name" value="QueA"/>
    <property type="match status" value="1"/>
</dbReference>
<protein>
    <recommendedName>
        <fullName evidence="11 13">S-adenosylmethionine:tRNA ribosyltransferase-isomerase</fullName>
        <ecNumber evidence="10 13">2.4.99.17</ecNumber>
    </recommendedName>
    <alternativeName>
        <fullName evidence="12 13">Queuosine biosynthesis protein QueA</fullName>
    </alternativeName>
</protein>
<name>A0A7C0U356_DESA2</name>
<dbReference type="InterPro" id="IPR042119">
    <property type="entry name" value="QueA_dom2"/>
</dbReference>
<comment type="function">
    <text evidence="13">Transfers and isomerizes the ribose moiety from AdoMet to the 7-aminomethyl group of 7-deazaguanine (preQ1-tRNA) to give epoxyqueuosine (oQ-tRNA).</text>
</comment>
<dbReference type="SUPFAM" id="SSF111337">
    <property type="entry name" value="QueA-like"/>
    <property type="match status" value="1"/>
</dbReference>
<dbReference type="GO" id="GO:0005737">
    <property type="term" value="C:cytoplasm"/>
    <property type="evidence" value="ECO:0007669"/>
    <property type="project" value="UniProtKB-SubCell"/>
</dbReference>
<sequence>MYRLSDYDYFLPKELIAQEPPERREKARLLILNKKTGEIIHTKFSHIIDFLNKNDVLVINDTRVIPARLIGRKITGGKVEILLLSFDPIKVKDKVFTTEALLKASRAPKPGQYIYFENGLKAEVLSYDKGKVILRFIANCPFYEILNRIGRVPLPPYIKREDRPEDRKNYQTVYAAKNGSVAAPTAGLHFTKELLNAISAKGIEIVRLTLHVSYDTFLPVKVDDIRKHKMHGETYEISEEAANALNHALKLKKRIIAVGTTSTRLLEYQMTKYGEIKPEKGICDLFIYPGYKFKIVKAMITNFHLPKSTLIMLVSAFAGRDLIFKAYHEAIKRRYRFYSYGDAMFII</sequence>
<dbReference type="InterPro" id="IPR042118">
    <property type="entry name" value="QueA_dom1"/>
</dbReference>
<dbReference type="NCBIfam" id="TIGR00113">
    <property type="entry name" value="queA"/>
    <property type="match status" value="1"/>
</dbReference>
<dbReference type="Proteomes" id="UP000886289">
    <property type="component" value="Unassembled WGS sequence"/>
</dbReference>
<gene>
    <name evidence="13 14" type="primary">queA</name>
    <name evidence="14" type="ORF">ENG63_07260</name>
</gene>
<dbReference type="EMBL" id="DRBS01000268">
    <property type="protein sequence ID" value="HDD44640.1"/>
    <property type="molecule type" value="Genomic_DNA"/>
</dbReference>
<dbReference type="InterPro" id="IPR036100">
    <property type="entry name" value="QueA_sf"/>
</dbReference>
<dbReference type="PANTHER" id="PTHR30307:SF0">
    <property type="entry name" value="S-ADENOSYLMETHIONINE:TRNA RIBOSYLTRANSFERASE-ISOMERASE"/>
    <property type="match status" value="1"/>
</dbReference>
<comment type="pathway">
    <text evidence="2 13">tRNA modification; tRNA-queuosine biosynthesis.</text>
</comment>
<evidence type="ECO:0000256" key="12">
    <source>
        <dbReference type="ARBA" id="ARBA00076160"/>
    </source>
</evidence>
<evidence type="ECO:0000256" key="3">
    <source>
        <dbReference type="ARBA" id="ARBA00011245"/>
    </source>
</evidence>
<evidence type="ECO:0000256" key="13">
    <source>
        <dbReference type="HAMAP-Rule" id="MF_00113"/>
    </source>
</evidence>
<evidence type="ECO:0000256" key="11">
    <source>
        <dbReference type="ARBA" id="ARBA00069325"/>
    </source>
</evidence>